<dbReference type="InterPro" id="IPR033121">
    <property type="entry name" value="PEPTIDASE_A1"/>
</dbReference>
<keyword evidence="4" id="KW-0645">Protease</keyword>
<dbReference type="SUPFAM" id="SSF50630">
    <property type="entry name" value="Acid proteases"/>
    <property type="match status" value="1"/>
</dbReference>
<evidence type="ECO:0000256" key="1">
    <source>
        <dbReference type="ARBA" id="ARBA00007447"/>
    </source>
</evidence>
<accession>A0AAD6Y8K6</accession>
<comment type="caution">
    <text evidence="4">The sequence shown here is derived from an EMBL/GenBank/DDBJ whole genome shotgun (WGS) entry which is preliminary data.</text>
</comment>
<reference evidence="4" key="1">
    <citation type="submission" date="2023-03" db="EMBL/GenBank/DDBJ databases">
        <title>Massive genome expansion in bonnet fungi (Mycena s.s.) driven by repeated elements and novel gene families across ecological guilds.</title>
        <authorList>
            <consortium name="Lawrence Berkeley National Laboratory"/>
            <person name="Harder C.B."/>
            <person name="Miyauchi S."/>
            <person name="Viragh M."/>
            <person name="Kuo A."/>
            <person name="Thoen E."/>
            <person name="Andreopoulos B."/>
            <person name="Lu D."/>
            <person name="Skrede I."/>
            <person name="Drula E."/>
            <person name="Henrissat B."/>
            <person name="Morin E."/>
            <person name="Kohler A."/>
            <person name="Barry K."/>
            <person name="LaButti K."/>
            <person name="Morin E."/>
            <person name="Salamov A."/>
            <person name="Lipzen A."/>
            <person name="Mereny Z."/>
            <person name="Hegedus B."/>
            <person name="Baldrian P."/>
            <person name="Stursova M."/>
            <person name="Weitz H."/>
            <person name="Taylor A."/>
            <person name="Grigoriev I.V."/>
            <person name="Nagy L.G."/>
            <person name="Martin F."/>
            <person name="Kauserud H."/>
        </authorList>
    </citation>
    <scope>NUCLEOTIDE SEQUENCE</scope>
    <source>
        <strain evidence="4">9144</strain>
    </source>
</reference>
<evidence type="ECO:0000313" key="5">
    <source>
        <dbReference type="Proteomes" id="UP001219525"/>
    </source>
</evidence>
<dbReference type="PRINTS" id="PR00792">
    <property type="entry name" value="PEPSIN"/>
</dbReference>
<dbReference type="Gene3D" id="2.40.70.10">
    <property type="entry name" value="Acid Proteases"/>
    <property type="match status" value="2"/>
</dbReference>
<name>A0AAD6Y8K6_9AGAR</name>
<evidence type="ECO:0000259" key="3">
    <source>
        <dbReference type="PROSITE" id="PS51767"/>
    </source>
</evidence>
<keyword evidence="4" id="KW-0378">Hydrolase</keyword>
<sequence>MRFLVLFLLVSIGAAANTVRVDSFITLPVAKRVNLTGTTTLRSRDLARINYLRGRAAHPPTAEAKREPIKSAGLHSHYTAAVGIGSPPTTYNLIVDTGSGNTWVGASQAYVKTSTRSLFTLLIHGTHSHLNIRSRLGPVDLSACFALLKYCSSVMIDSKSILDSSATDTLSTDNSAVPTVTDNAFSQGLLSSNQIGISFKPVDENGEFNGEITWGKFILQSTYARCETAFDLHYGFEQTITYGNRTIMFPTTGTTLMWVKSDTFSFYADVTGGVLANLQLGLLQITPEQFDNLQSMFITINGVTYEFTPNAQVWPRQLNSVIGGQPDVLYLVVSNLPEPEGFINVFLERFYSVWDNTNRQMGFANTPWTLA</sequence>
<gene>
    <name evidence="4" type="ORF">GGX14DRAFT_370453</name>
</gene>
<evidence type="ECO:0000256" key="2">
    <source>
        <dbReference type="SAM" id="SignalP"/>
    </source>
</evidence>
<feature type="chain" id="PRO_5042040725" evidence="2">
    <location>
        <begin position="17"/>
        <end position="371"/>
    </location>
</feature>
<keyword evidence="5" id="KW-1185">Reference proteome</keyword>
<proteinExistence type="inferred from homology"/>
<organism evidence="4 5">
    <name type="scientific">Mycena pura</name>
    <dbReference type="NCBI Taxonomy" id="153505"/>
    <lineage>
        <taxon>Eukaryota</taxon>
        <taxon>Fungi</taxon>
        <taxon>Dikarya</taxon>
        <taxon>Basidiomycota</taxon>
        <taxon>Agaricomycotina</taxon>
        <taxon>Agaricomycetes</taxon>
        <taxon>Agaricomycetidae</taxon>
        <taxon>Agaricales</taxon>
        <taxon>Marasmiineae</taxon>
        <taxon>Mycenaceae</taxon>
        <taxon>Mycena</taxon>
    </lineage>
</organism>
<keyword evidence="2" id="KW-0732">Signal</keyword>
<dbReference type="EMBL" id="JARJCW010000055">
    <property type="protein sequence ID" value="KAJ7202330.1"/>
    <property type="molecule type" value="Genomic_DNA"/>
</dbReference>
<dbReference type="PANTHER" id="PTHR47966">
    <property type="entry name" value="BETA-SITE APP-CLEAVING ENZYME, ISOFORM A-RELATED"/>
    <property type="match status" value="1"/>
</dbReference>
<protein>
    <submittedName>
        <fullName evidence="4">Acid protease</fullName>
    </submittedName>
</protein>
<dbReference type="GO" id="GO:0006508">
    <property type="term" value="P:proteolysis"/>
    <property type="evidence" value="ECO:0007669"/>
    <property type="project" value="UniProtKB-KW"/>
</dbReference>
<feature type="signal peptide" evidence="2">
    <location>
        <begin position="1"/>
        <end position="16"/>
    </location>
</feature>
<dbReference type="Pfam" id="PF00026">
    <property type="entry name" value="Asp"/>
    <property type="match status" value="2"/>
</dbReference>
<dbReference type="Proteomes" id="UP001219525">
    <property type="component" value="Unassembled WGS sequence"/>
</dbReference>
<evidence type="ECO:0000313" key="4">
    <source>
        <dbReference type="EMBL" id="KAJ7202330.1"/>
    </source>
</evidence>
<dbReference type="GO" id="GO:0004190">
    <property type="term" value="F:aspartic-type endopeptidase activity"/>
    <property type="evidence" value="ECO:0007669"/>
    <property type="project" value="InterPro"/>
</dbReference>
<dbReference type="PROSITE" id="PS51767">
    <property type="entry name" value="PEPTIDASE_A1"/>
    <property type="match status" value="1"/>
</dbReference>
<dbReference type="InterPro" id="IPR021109">
    <property type="entry name" value="Peptidase_aspartic_dom_sf"/>
</dbReference>
<dbReference type="InterPro" id="IPR001461">
    <property type="entry name" value="Aspartic_peptidase_A1"/>
</dbReference>
<dbReference type="AlphaFoldDB" id="A0AAD6Y8K6"/>
<comment type="similarity">
    <text evidence="1">Belongs to the peptidase A1 family.</text>
</comment>
<feature type="domain" description="Peptidase A1" evidence="3">
    <location>
        <begin position="78"/>
        <end position="364"/>
    </location>
</feature>